<dbReference type="PANTHER" id="PTHR37833">
    <property type="entry name" value="LIPOPROTEIN-RELATED"/>
    <property type="match status" value="1"/>
</dbReference>
<keyword evidence="3" id="KW-1185">Reference proteome</keyword>
<proteinExistence type="predicted"/>
<evidence type="ECO:0000313" key="3">
    <source>
        <dbReference type="Proteomes" id="UP000293562"/>
    </source>
</evidence>
<protein>
    <submittedName>
        <fullName evidence="2">Uncharacterized protein DUF1573</fullName>
    </submittedName>
</protein>
<evidence type="ECO:0000313" key="2">
    <source>
        <dbReference type="EMBL" id="RZT95621.1"/>
    </source>
</evidence>
<evidence type="ECO:0000256" key="1">
    <source>
        <dbReference type="SAM" id="SignalP"/>
    </source>
</evidence>
<sequence>MLFFARYIVLLFVFLAPLTSCKQTVHGGSKSEGEQVQTKDSLDHDKVYPKFVFTKEIHKFGNVTEGEIVVCEFYFRNVGDANLIIKSIESSCGCTAVKWDKNPIKKGEESRITVEFDSKGRHGKQYKVLTIFANTKPKVKELKITATVK</sequence>
<dbReference type="Proteomes" id="UP000293562">
    <property type="component" value="Unassembled WGS sequence"/>
</dbReference>
<gene>
    <name evidence="2" type="ORF">EV201_0245</name>
</gene>
<dbReference type="Gene3D" id="2.60.40.10">
    <property type="entry name" value="Immunoglobulins"/>
    <property type="match status" value="1"/>
</dbReference>
<comment type="caution">
    <text evidence="2">The sequence shown here is derived from an EMBL/GenBank/DDBJ whole genome shotgun (WGS) entry which is preliminary data.</text>
</comment>
<feature type="signal peptide" evidence="1">
    <location>
        <begin position="1"/>
        <end position="22"/>
    </location>
</feature>
<dbReference type="RefSeq" id="WP_165389554.1">
    <property type="nucleotide sequence ID" value="NZ_SHKN01000001.1"/>
</dbReference>
<dbReference type="InterPro" id="IPR013783">
    <property type="entry name" value="Ig-like_fold"/>
</dbReference>
<dbReference type="EMBL" id="SHKN01000001">
    <property type="protein sequence ID" value="RZT95621.1"/>
    <property type="molecule type" value="Genomic_DNA"/>
</dbReference>
<name>A0A4Q7VHQ0_9BACT</name>
<dbReference type="Pfam" id="PF07610">
    <property type="entry name" value="DUF1573"/>
    <property type="match status" value="1"/>
</dbReference>
<dbReference type="InterPro" id="IPR011467">
    <property type="entry name" value="DUF1573"/>
</dbReference>
<keyword evidence="1" id="KW-0732">Signal</keyword>
<dbReference type="AlphaFoldDB" id="A0A4Q7VHQ0"/>
<feature type="chain" id="PRO_5020983514" evidence="1">
    <location>
        <begin position="23"/>
        <end position="149"/>
    </location>
</feature>
<organism evidence="2 3">
    <name type="scientific">Ancylomarina subtilis</name>
    <dbReference type="NCBI Taxonomy" id="1639035"/>
    <lineage>
        <taxon>Bacteria</taxon>
        <taxon>Pseudomonadati</taxon>
        <taxon>Bacteroidota</taxon>
        <taxon>Bacteroidia</taxon>
        <taxon>Marinilabiliales</taxon>
        <taxon>Marinifilaceae</taxon>
        <taxon>Ancylomarina</taxon>
    </lineage>
</organism>
<accession>A0A4Q7VHQ0</accession>
<dbReference type="PANTHER" id="PTHR37833:SF1">
    <property type="entry name" value="SIGNAL PEPTIDE PROTEIN"/>
    <property type="match status" value="1"/>
</dbReference>
<reference evidence="2 3" key="1">
    <citation type="submission" date="2019-02" db="EMBL/GenBank/DDBJ databases">
        <title>Genomic Encyclopedia of Type Strains, Phase IV (KMG-IV): sequencing the most valuable type-strain genomes for metagenomic binning, comparative biology and taxonomic classification.</title>
        <authorList>
            <person name="Goeker M."/>
        </authorList>
    </citation>
    <scope>NUCLEOTIDE SEQUENCE [LARGE SCALE GENOMIC DNA]</scope>
    <source>
        <strain evidence="2 3">DSM 28825</strain>
    </source>
</reference>